<dbReference type="InterPro" id="IPR058352">
    <property type="entry name" value="DUF8039"/>
</dbReference>
<name>A0AAV6IQJ1_9ERIC</name>
<feature type="domain" description="DUF8039" evidence="1">
    <location>
        <begin position="6"/>
        <end position="72"/>
    </location>
</feature>
<accession>A0AAV6IQJ1</accession>
<dbReference type="EMBL" id="JACTNZ010000010">
    <property type="protein sequence ID" value="KAG5529757.1"/>
    <property type="molecule type" value="Genomic_DNA"/>
</dbReference>
<dbReference type="Pfam" id="PF26133">
    <property type="entry name" value="DUF8039"/>
    <property type="match status" value="1"/>
</dbReference>
<evidence type="ECO:0000313" key="3">
    <source>
        <dbReference type="Proteomes" id="UP000823749"/>
    </source>
</evidence>
<proteinExistence type="predicted"/>
<organism evidence="2 3">
    <name type="scientific">Rhododendron griersonianum</name>
    <dbReference type="NCBI Taxonomy" id="479676"/>
    <lineage>
        <taxon>Eukaryota</taxon>
        <taxon>Viridiplantae</taxon>
        <taxon>Streptophyta</taxon>
        <taxon>Embryophyta</taxon>
        <taxon>Tracheophyta</taxon>
        <taxon>Spermatophyta</taxon>
        <taxon>Magnoliopsida</taxon>
        <taxon>eudicotyledons</taxon>
        <taxon>Gunneridae</taxon>
        <taxon>Pentapetalae</taxon>
        <taxon>asterids</taxon>
        <taxon>Ericales</taxon>
        <taxon>Ericaceae</taxon>
        <taxon>Ericoideae</taxon>
        <taxon>Rhodoreae</taxon>
        <taxon>Rhododendron</taxon>
    </lineage>
</organism>
<gene>
    <name evidence="2" type="ORF">RHGRI_030218</name>
</gene>
<reference evidence="2" key="1">
    <citation type="submission" date="2020-08" db="EMBL/GenBank/DDBJ databases">
        <title>Plant Genome Project.</title>
        <authorList>
            <person name="Zhang R.-G."/>
        </authorList>
    </citation>
    <scope>NUCLEOTIDE SEQUENCE</scope>
    <source>
        <strain evidence="2">WSP0</strain>
        <tissue evidence="2">Leaf</tissue>
    </source>
</reference>
<comment type="caution">
    <text evidence="2">The sequence shown here is derived from an EMBL/GenBank/DDBJ whole genome shotgun (WGS) entry which is preliminary data.</text>
</comment>
<keyword evidence="3" id="KW-1185">Reference proteome</keyword>
<evidence type="ECO:0000259" key="1">
    <source>
        <dbReference type="Pfam" id="PF26133"/>
    </source>
</evidence>
<dbReference type="AlphaFoldDB" id="A0AAV6IQJ1"/>
<evidence type="ECO:0000313" key="2">
    <source>
        <dbReference type="EMBL" id="KAG5529757.1"/>
    </source>
</evidence>
<dbReference type="Proteomes" id="UP000823749">
    <property type="component" value="Chromosome 10"/>
</dbReference>
<protein>
    <recommendedName>
        <fullName evidence="1">DUF8039 domain-containing protein</fullName>
    </recommendedName>
</protein>
<sequence>MGTGDVVAEGHWSSSDPNERCHCVPIGPNAMKVWVDVAKKPEVFLWRPTSDLTYIVDAVGTTIAWPASQVIMDSSPGSIG</sequence>